<dbReference type="RefSeq" id="WP_145185231.1">
    <property type="nucleotide sequence ID" value="NZ_CP036290.1"/>
</dbReference>
<dbReference type="PANTHER" id="PTHR46928:SF1">
    <property type="entry name" value="MESENCHYME-SPECIFIC CELL SURFACE GLYCOPROTEIN"/>
    <property type="match status" value="1"/>
</dbReference>
<feature type="domain" description="Choice-of-anchor I" evidence="1">
    <location>
        <begin position="69"/>
        <end position="351"/>
    </location>
</feature>
<dbReference type="Proteomes" id="UP000319342">
    <property type="component" value="Chromosome"/>
</dbReference>
<organism evidence="2 3">
    <name type="scientific">Rohdeia mirabilis</name>
    <dbReference type="NCBI Taxonomy" id="2528008"/>
    <lineage>
        <taxon>Bacteria</taxon>
        <taxon>Pseudomonadati</taxon>
        <taxon>Planctomycetota</taxon>
        <taxon>Planctomycetia</taxon>
        <taxon>Planctomycetia incertae sedis</taxon>
        <taxon>Rohdeia</taxon>
    </lineage>
</organism>
<dbReference type="SUPFAM" id="SSF50969">
    <property type="entry name" value="YVTN repeat-like/Quinoprotein amine dehydrogenase"/>
    <property type="match status" value="2"/>
</dbReference>
<dbReference type="Gene3D" id="2.130.10.10">
    <property type="entry name" value="YVTN repeat-like/Quinoprotein amine dehydrogenase"/>
    <property type="match status" value="2"/>
</dbReference>
<gene>
    <name evidence="2" type="ORF">Pla163_12810</name>
</gene>
<dbReference type="InterPro" id="IPR011044">
    <property type="entry name" value="Quino_amine_DH_bsu"/>
</dbReference>
<dbReference type="InterPro" id="IPR055188">
    <property type="entry name" value="Choice_anch_I"/>
</dbReference>
<keyword evidence="3" id="KW-1185">Reference proteome</keyword>
<dbReference type="AlphaFoldDB" id="A0A518CY97"/>
<dbReference type="EMBL" id="CP036290">
    <property type="protein sequence ID" value="QDU84176.1"/>
    <property type="molecule type" value="Genomic_DNA"/>
</dbReference>
<evidence type="ECO:0000259" key="1">
    <source>
        <dbReference type="Pfam" id="PF22494"/>
    </source>
</evidence>
<dbReference type="Pfam" id="PF22494">
    <property type="entry name" value="choice_anch_I"/>
    <property type="match status" value="1"/>
</dbReference>
<proteinExistence type="predicted"/>
<protein>
    <recommendedName>
        <fullName evidence="1">Choice-of-anchor I domain-containing protein</fullName>
    </recommendedName>
</protein>
<dbReference type="InterPro" id="IPR015943">
    <property type="entry name" value="WD40/YVTN_repeat-like_dom_sf"/>
</dbReference>
<dbReference type="PANTHER" id="PTHR46928">
    <property type="entry name" value="MESENCHYME-SPECIFIC CELL SURFACE GLYCOPROTEIN"/>
    <property type="match status" value="1"/>
</dbReference>
<evidence type="ECO:0000313" key="3">
    <source>
        <dbReference type="Proteomes" id="UP000319342"/>
    </source>
</evidence>
<reference evidence="2 3" key="1">
    <citation type="submission" date="2019-02" db="EMBL/GenBank/DDBJ databases">
        <title>Deep-cultivation of Planctomycetes and their phenomic and genomic characterization uncovers novel biology.</title>
        <authorList>
            <person name="Wiegand S."/>
            <person name="Jogler M."/>
            <person name="Boedeker C."/>
            <person name="Pinto D."/>
            <person name="Vollmers J."/>
            <person name="Rivas-Marin E."/>
            <person name="Kohn T."/>
            <person name="Peeters S.H."/>
            <person name="Heuer A."/>
            <person name="Rast P."/>
            <person name="Oberbeckmann S."/>
            <person name="Bunk B."/>
            <person name="Jeske O."/>
            <person name="Meyerdierks A."/>
            <person name="Storesund J.E."/>
            <person name="Kallscheuer N."/>
            <person name="Luecker S."/>
            <person name="Lage O.M."/>
            <person name="Pohl T."/>
            <person name="Merkel B.J."/>
            <person name="Hornburger P."/>
            <person name="Mueller R.-W."/>
            <person name="Bruemmer F."/>
            <person name="Labrenz M."/>
            <person name="Spormann A.M."/>
            <person name="Op den Camp H."/>
            <person name="Overmann J."/>
            <person name="Amann R."/>
            <person name="Jetten M.S.M."/>
            <person name="Mascher T."/>
            <person name="Medema M.H."/>
            <person name="Devos D.P."/>
            <person name="Kaster A.-K."/>
            <person name="Ovreas L."/>
            <person name="Rohde M."/>
            <person name="Galperin M.Y."/>
            <person name="Jogler C."/>
        </authorList>
    </citation>
    <scope>NUCLEOTIDE SEQUENCE [LARGE SCALE GENOMIC DNA]</scope>
    <source>
        <strain evidence="2 3">Pla163</strain>
    </source>
</reference>
<name>A0A518CY97_9BACT</name>
<sequence length="496" mass="51913">MTHTSDHRSASSRSHRAVRLGGALLGLTSVCACGPLDASTPVQEATGAPATEHASRSVHLVAHPSRPTVDGAGSEIVSLHQASRRLAITSSDAGAFEVFDLSDPRRPRSIARNGLDLAEKEELTSLVVLPDGQHLALAIRDEPRGSGHRVEIRGLLDGALVARVPVGIEPDAVTASPDGSRLLVCDEAEDYWRATEAGYVSAPASLTVVDLSNGLAAASSERVALPNLSPEEARRMRGHGRSLERKVGGEMVMVPLERGDATQLEPEVAAFAPDGSFALATLQENNLVARIEFDPSRVVAYFDLGTNTGLFDVDDDGEVAFVTEMTGLREPDGIAIDPTGKFFVTADEGDTEPKASKSIPDLFAPGGRSVSVFDAATGELLGTTGDAIDRAAHAEGAYPDDRSDSKGSEPEMVTVFEGPGGTVWAAASLERANAVVLVDVTSPRAPRVVDVVAVRGPGPKAPEGIVHYLDARTGGHFLYTGNEVGGSLGVLEVVFD</sequence>
<dbReference type="OrthoDB" id="9801679at2"/>
<evidence type="ECO:0000313" key="2">
    <source>
        <dbReference type="EMBL" id="QDU84176.1"/>
    </source>
</evidence>
<accession>A0A518CY97</accession>
<dbReference type="InterPro" id="IPR052956">
    <property type="entry name" value="Mesenchyme-surface_protein"/>
</dbReference>